<dbReference type="Proteomes" id="UP001478817">
    <property type="component" value="Unassembled WGS sequence"/>
</dbReference>
<evidence type="ECO:0000313" key="1">
    <source>
        <dbReference type="EMBL" id="MEQ2637218.1"/>
    </source>
</evidence>
<dbReference type="RefSeq" id="WP_349181647.1">
    <property type="nucleotide sequence ID" value="NZ_JBBNGS010000003.1"/>
</dbReference>
<protein>
    <recommendedName>
        <fullName evidence="3">TFIIB-type zinc ribbon-containing protein</fullName>
    </recommendedName>
</protein>
<name>A0ABV1IE95_9ACTN</name>
<comment type="caution">
    <text evidence="1">The sequence shown here is derived from an EMBL/GenBank/DDBJ whole genome shotgun (WGS) entry which is preliminary data.</text>
</comment>
<proteinExistence type="predicted"/>
<organism evidence="1 2">
    <name type="scientific">Paratractidigestivibacter faecalis</name>
    <dbReference type="NCBI Taxonomy" id="2292441"/>
    <lineage>
        <taxon>Bacteria</taxon>
        <taxon>Bacillati</taxon>
        <taxon>Actinomycetota</taxon>
        <taxon>Coriobacteriia</taxon>
        <taxon>Coriobacteriales</taxon>
        <taxon>Atopobiaceae</taxon>
        <taxon>Paratractidigestivibacter</taxon>
    </lineage>
</organism>
<dbReference type="EMBL" id="JBBNGS010000003">
    <property type="protein sequence ID" value="MEQ2637218.1"/>
    <property type="molecule type" value="Genomic_DNA"/>
</dbReference>
<evidence type="ECO:0000313" key="2">
    <source>
        <dbReference type="Proteomes" id="UP001478817"/>
    </source>
</evidence>
<gene>
    <name evidence="1" type="ORF">AAAT05_02490</name>
</gene>
<keyword evidence="2" id="KW-1185">Reference proteome</keyword>
<accession>A0ABV1IE95</accession>
<sequence length="270" mass="30338">MEVFGLTCAGCGSTDVDFNTETRKVTCNQCGKVEYYSRAQLGATGKIVIAKDNAIKFFGEGNLSGAREFAVDVLNVMQDNAAALFIVAYCDEFVEGQAGAMEGFFRRTDPMPLESDEVKDLMALFEDKLPNLRDFEIQMVTLVVKNLQSPEDRARLSEFIDRVCPYCILHYASEDFMTPEREDFYRDVAGHCDVPKTCLALLRGIREIPSSPWKAGSFAMRARATYFLEHYVEPVGRVVSAMRDGQFKPKFLQAYAQEHEKYLAAMSQSA</sequence>
<evidence type="ECO:0008006" key="3">
    <source>
        <dbReference type="Google" id="ProtNLM"/>
    </source>
</evidence>
<reference evidence="1 2" key="1">
    <citation type="submission" date="2024-04" db="EMBL/GenBank/DDBJ databases">
        <title>Human intestinal bacterial collection.</title>
        <authorList>
            <person name="Pauvert C."/>
            <person name="Hitch T.C.A."/>
            <person name="Clavel T."/>
        </authorList>
    </citation>
    <scope>NUCLEOTIDE SEQUENCE [LARGE SCALE GENOMIC DNA]</scope>
    <source>
        <strain evidence="1 2">CLA-AA-H197</strain>
    </source>
</reference>